<keyword evidence="3" id="KW-1185">Reference proteome</keyword>
<sequence>MLEGSLKKKLGYFVRYNDVEYEILTQHFFLELRMPSNGKLGQVLHEYLQKYLIDGVNKIEEKYLPFYSNLTKAVELISEIVGDKELRYCDKRVEKIGTIRLIGQADICSNDFVIEIKSKPTFKKIDLMQALIYTYLYERDVILFMYGVYTGEYMVIKVPFNEKNINSLFEGIKKISEKEEIL</sequence>
<evidence type="ECO:0000313" key="2">
    <source>
        <dbReference type="EMBL" id="WWQ61587.1"/>
    </source>
</evidence>
<dbReference type="AlphaFoldDB" id="A0AAX4L4J9"/>
<dbReference type="Gene3D" id="3.90.320.10">
    <property type="match status" value="1"/>
</dbReference>
<dbReference type="GeneID" id="89336265"/>
<organism evidence="2 3">
    <name type="scientific">Sulfolobus tengchongensis</name>
    <dbReference type="NCBI Taxonomy" id="207809"/>
    <lineage>
        <taxon>Archaea</taxon>
        <taxon>Thermoproteota</taxon>
        <taxon>Thermoprotei</taxon>
        <taxon>Sulfolobales</taxon>
        <taxon>Sulfolobaceae</taxon>
        <taxon>Sulfolobus</taxon>
    </lineage>
</organism>
<reference evidence="2 3" key="1">
    <citation type="submission" date="2024-02" db="EMBL/GenBank/DDBJ databases">
        <title>STSV induces naive adaptation in Sulfolobus.</title>
        <authorList>
            <person name="Xiang X."/>
            <person name="Song M."/>
        </authorList>
    </citation>
    <scope>NUCLEOTIDE SEQUENCE [LARGE SCALE GENOMIC DNA]</scope>
    <source>
        <strain evidence="2 3">RT2</strain>
    </source>
</reference>
<dbReference type="InterPro" id="IPR011604">
    <property type="entry name" value="PDDEXK-like_dom_sf"/>
</dbReference>
<name>A0AAX4L4J9_9CREN</name>
<dbReference type="Proteomes" id="UP001432202">
    <property type="component" value="Chromosome"/>
</dbReference>
<evidence type="ECO:0000313" key="3">
    <source>
        <dbReference type="Proteomes" id="UP001432202"/>
    </source>
</evidence>
<evidence type="ECO:0008006" key="4">
    <source>
        <dbReference type="Google" id="ProtNLM"/>
    </source>
</evidence>
<accession>A0AAX4L4J9</accession>
<dbReference type="RefSeq" id="WP_338604161.1">
    <property type="nucleotide sequence ID" value="NZ_CP146016.1"/>
</dbReference>
<proteinExistence type="predicted"/>
<evidence type="ECO:0000256" key="1">
    <source>
        <dbReference type="ARBA" id="ARBA00001936"/>
    </source>
</evidence>
<protein>
    <recommendedName>
        <fullName evidence="4">CRISPR-associated protein Cas4</fullName>
    </recommendedName>
</protein>
<dbReference type="EMBL" id="CP146016">
    <property type="protein sequence ID" value="WWQ61587.1"/>
    <property type="molecule type" value="Genomic_DNA"/>
</dbReference>
<gene>
    <name evidence="2" type="ORF">V6M85_05815</name>
</gene>
<comment type="cofactor">
    <cofactor evidence="1">
        <name>Mn(2+)</name>
        <dbReference type="ChEBI" id="CHEBI:29035"/>
    </cofactor>
</comment>